<feature type="region of interest" description="Disordered" evidence="1">
    <location>
        <begin position="271"/>
        <end position="308"/>
    </location>
</feature>
<dbReference type="Proteomes" id="UP001152797">
    <property type="component" value="Unassembled WGS sequence"/>
</dbReference>
<evidence type="ECO:0000313" key="4">
    <source>
        <dbReference type="Proteomes" id="UP001152797"/>
    </source>
</evidence>
<feature type="region of interest" description="Disordered" evidence="1">
    <location>
        <begin position="1381"/>
        <end position="1414"/>
    </location>
</feature>
<dbReference type="EMBL" id="CAMXCT010002669">
    <property type="protein sequence ID" value="CAI3999727.1"/>
    <property type="molecule type" value="Genomic_DNA"/>
</dbReference>
<feature type="compositionally biased region" description="Basic and acidic residues" evidence="1">
    <location>
        <begin position="1"/>
        <end position="10"/>
    </location>
</feature>
<evidence type="ECO:0000256" key="1">
    <source>
        <dbReference type="SAM" id="MobiDB-lite"/>
    </source>
</evidence>
<keyword evidence="4" id="KW-1185">Reference proteome</keyword>
<accession>A0A9P1G754</accession>
<feature type="region of interest" description="Disordered" evidence="1">
    <location>
        <begin position="1"/>
        <end position="32"/>
    </location>
</feature>
<feature type="compositionally biased region" description="Polar residues" evidence="1">
    <location>
        <begin position="1382"/>
        <end position="1414"/>
    </location>
</feature>
<evidence type="ECO:0000313" key="2">
    <source>
        <dbReference type="EMBL" id="CAI3999727.1"/>
    </source>
</evidence>
<reference evidence="3 4" key="2">
    <citation type="submission" date="2024-05" db="EMBL/GenBank/DDBJ databases">
        <authorList>
            <person name="Chen Y."/>
            <person name="Shah S."/>
            <person name="Dougan E. K."/>
            <person name="Thang M."/>
            <person name="Chan C."/>
        </authorList>
    </citation>
    <scope>NUCLEOTIDE SEQUENCE [LARGE SCALE GENOMIC DNA]</scope>
</reference>
<feature type="compositionally biased region" description="Polar residues" evidence="1">
    <location>
        <begin position="274"/>
        <end position="302"/>
    </location>
</feature>
<sequence>MFRRRQEELRGPPGEGEEETESLLAKEQAEDAKAPYSKAEEVLLFSKLVVGPHGTGLFDEEDRLRRIWKKHPGALTAGAIREARQGLMTQAGTLWNISEAELPPLFTQYCRQQVVAPLPVSPALTQELLTLAQCLGHLLMGKIAAGADILCQRIKCVESLARGYHWSVGRQLELIHSEQNSIAEGSEALSAARRAKEEEKLRSLVSKGGAGKSGSNYEGGKGVACGKRREEKCDAAGKEILVAEDAWREVAESITLSEIDALISQARSSAEEAQGSQFEPTWTDSQPLSLNSSGACQGSGSSKESHSQAPLLRARALVRAFLDGPERTCSLEGLGGLLKDVLIMFESFPCCRPRPTTGRKDIFPLPVSEHPETSKRGQFLPLVAASLNSMYGVDHSTEARPSSLRVMKRLAAVVEHSEILAEPLPEVSFSTLFTTKGVDYQGDEIRVARKVVWESIEASLPSQVGTLDIRDFCHSGVLHYINHFEEFLIPAADQMVGKPPRVFVDDDEWGRVANGLLDRGICVARKLSDLHFIDGSPLVNGLFAVSKDEFHGSVELCRLIMNLKPVNALARPLEGDTCTLPMVTQLGSLYLEEGELLSISSEDLRCYFYLFSIPEAWQKYMGFGRALPLGLVPEGGHRDEVWVLCSRVLPMGFLNSVGIAQHIHRNVVRKAMGSLYPPLGGEHELRRDRLFSQLPTLYRVYLDNFDELRKTDRRLHELIGGHTSESVARLREAYAEAGLPTHPKKTVREVSSAEVQGAWINGEQGTMSAKPSKISRYVKLALELVGRGVASQKELQVVGGGMVYIAMFKRPLLGALNHLWRAIVALEGLPRDRQYPLPREAMVELVRFVGLVPLAFSSFRSDFDDMVTASVLSIGLFDGIAALRVALDVLQAPVAGVEQVDEAMVTEWSLRFGMVGLMLVGAGPPCQGVSGLNADRLYWFDWEVQEGVGVRMGGDSLPTFTTSRPCSVPMRKPAGLKDCLAHEVQRWKSDSHRFPPYQYKDKHCIDEQGTLRPPKVSEREAIMGFPIGYTVQCMKKSDHGSSAHNDCRLTLIGNTWHVGVVAWLLSQLLAPLGLIMPVSVQELVERLTPGKKCSSSSFIAEAACGTYHPTFPPSRLLVQMLAGLSSLKGEDILVQQVTEMPLRYHRLRQSIPGKLWRWRIISGWRGVGNPEHINVLEARATFTTLKWTLLLKKAETDGYADWISSSGERYQTGLTLFFKFLAWEGLSLPEKREEMDGLVSDYLEHLWSEGEGRATASNFLAALQDSQPKLKGALPGAWRGGATFLFTKCESAFVPVQLVGSPSAWDLVTSELKGPVAYFPVWTLPAPTLLGKLDLLRQSWRLNKVLDDAAELRSKIKAADLEKANLEQALVSEKARSDSLSERFSASNGTTESSKTELSNQQDMAEGLRSSNQQLQGELDAERTARLQILHQLQQLKRTELEELKEVGQLDRAISPVTLVPPKP</sequence>
<dbReference type="EMBL" id="CAMXCT030002669">
    <property type="protein sequence ID" value="CAL4787039.1"/>
    <property type="molecule type" value="Genomic_DNA"/>
</dbReference>
<gene>
    <name evidence="2" type="ORF">C1SCF055_LOCUS25903</name>
</gene>
<dbReference type="OrthoDB" id="641149at2759"/>
<evidence type="ECO:0000313" key="3">
    <source>
        <dbReference type="EMBL" id="CAL4787039.1"/>
    </source>
</evidence>
<comment type="caution">
    <text evidence="2">The sequence shown here is derived from an EMBL/GenBank/DDBJ whole genome shotgun (WGS) entry which is preliminary data.</text>
</comment>
<feature type="region of interest" description="Disordered" evidence="1">
    <location>
        <begin position="203"/>
        <end position="222"/>
    </location>
</feature>
<organism evidence="2">
    <name type="scientific">Cladocopium goreaui</name>
    <dbReference type="NCBI Taxonomy" id="2562237"/>
    <lineage>
        <taxon>Eukaryota</taxon>
        <taxon>Sar</taxon>
        <taxon>Alveolata</taxon>
        <taxon>Dinophyceae</taxon>
        <taxon>Suessiales</taxon>
        <taxon>Symbiodiniaceae</taxon>
        <taxon>Cladocopium</taxon>
    </lineage>
</organism>
<reference evidence="2" key="1">
    <citation type="submission" date="2022-10" db="EMBL/GenBank/DDBJ databases">
        <authorList>
            <person name="Chen Y."/>
            <person name="Dougan E. K."/>
            <person name="Chan C."/>
            <person name="Rhodes N."/>
            <person name="Thang M."/>
        </authorList>
    </citation>
    <scope>NUCLEOTIDE SEQUENCE</scope>
</reference>
<protein>
    <submittedName>
        <fullName evidence="2">Uncharacterized protein</fullName>
    </submittedName>
</protein>
<proteinExistence type="predicted"/>
<dbReference type="EMBL" id="CAMXCT020002669">
    <property type="protein sequence ID" value="CAL1153102.1"/>
    <property type="molecule type" value="Genomic_DNA"/>
</dbReference>
<feature type="compositionally biased region" description="Gly residues" evidence="1">
    <location>
        <begin position="208"/>
        <end position="222"/>
    </location>
</feature>
<name>A0A9P1G754_9DINO</name>